<comment type="caution">
    <text evidence="3">The sequence shown here is derived from an EMBL/GenBank/DDBJ whole genome shotgun (WGS) entry which is preliminary data.</text>
</comment>
<dbReference type="SUPFAM" id="SSF54106">
    <property type="entry name" value="LysM domain"/>
    <property type="match status" value="1"/>
</dbReference>
<dbReference type="PANTHER" id="PTHR21666">
    <property type="entry name" value="PEPTIDASE-RELATED"/>
    <property type="match status" value="1"/>
</dbReference>
<dbReference type="OrthoDB" id="9795421at2"/>
<dbReference type="PANTHER" id="PTHR21666:SF270">
    <property type="entry name" value="MUREIN HYDROLASE ACTIVATOR ENVC"/>
    <property type="match status" value="1"/>
</dbReference>
<evidence type="ECO:0000259" key="2">
    <source>
        <dbReference type="PROSITE" id="PS51782"/>
    </source>
</evidence>
<feature type="domain" description="LysM" evidence="2">
    <location>
        <begin position="179"/>
        <end position="223"/>
    </location>
</feature>
<dbReference type="STRING" id="1379903.ATO8_02495"/>
<dbReference type="Pfam" id="PF01551">
    <property type="entry name" value="Peptidase_M23"/>
    <property type="match status" value="1"/>
</dbReference>
<sequence length="415" mass="42815">MIQTIHVPGRTRLRAGAAFGLVLALGACGDGPLDLDMRGRMGGPLDTSSAAVAATADRPEPDARGVISYPNYQVAVARRGDTVQSLASRVGLPAEELARYNGVQSGDTLRAGEIMALPRRVAEPSPATGAAPATGALQPAGQVDIATLAGNAIDNAPASRAQPRASTPSQPLPGGVEPVRHQVERGETAFTIARLYNVTPRALAEWNGLDESFSVREGQYLMIPVALEQPSDESRSARTTQPGQGSPTPTPPSSSTPLPEESPEPSPQRTAEAGASATPAPPADAPAPDVGETTESSSSSAEFAMPVSGSIVREYSKGRNDGIDIAAAAGTPVKAAASGTVAAITTNTDDIPILVVKHPGDLLTVYTHIEGITVSKGDSVSRGQTIGKVKAGDPARMHFEVRDGFESVDPMIYLQ</sequence>
<dbReference type="PROSITE" id="PS51782">
    <property type="entry name" value="LYSM"/>
    <property type="match status" value="2"/>
</dbReference>
<dbReference type="RefSeq" id="WP_043841929.1">
    <property type="nucleotide sequence ID" value="NZ_AQQW01000001.1"/>
</dbReference>
<dbReference type="SMART" id="SM00257">
    <property type="entry name" value="LysM"/>
    <property type="match status" value="2"/>
</dbReference>
<gene>
    <name evidence="3" type="ORF">ATO8_02495</name>
</gene>
<reference evidence="3 4" key="1">
    <citation type="journal article" date="2014" name="Antonie Van Leeuwenhoek">
        <title>Roseivivax atlanticus sp. nov., isolated from surface seawater of the Atlantic Ocean.</title>
        <authorList>
            <person name="Li G."/>
            <person name="Lai Q."/>
            <person name="Liu X."/>
            <person name="Sun F."/>
            <person name="Shao Z."/>
        </authorList>
    </citation>
    <scope>NUCLEOTIDE SEQUENCE [LARGE SCALE GENOMIC DNA]</scope>
    <source>
        <strain evidence="3 4">22II-s10s</strain>
    </source>
</reference>
<protein>
    <submittedName>
        <fullName evidence="3">Peptidase M23B</fullName>
    </submittedName>
</protein>
<proteinExistence type="predicted"/>
<evidence type="ECO:0000313" key="4">
    <source>
        <dbReference type="Proteomes" id="UP000019063"/>
    </source>
</evidence>
<feature type="domain" description="LysM" evidence="2">
    <location>
        <begin position="73"/>
        <end position="117"/>
    </location>
</feature>
<name>W4HRT4_9RHOB</name>
<organism evidence="3 4">
    <name type="scientific">Roseivivax marinus</name>
    <dbReference type="NCBI Taxonomy" id="1379903"/>
    <lineage>
        <taxon>Bacteria</taxon>
        <taxon>Pseudomonadati</taxon>
        <taxon>Pseudomonadota</taxon>
        <taxon>Alphaproteobacteria</taxon>
        <taxon>Rhodobacterales</taxon>
        <taxon>Roseobacteraceae</taxon>
        <taxon>Roseivivax</taxon>
    </lineage>
</organism>
<dbReference type="PATRIC" id="fig|1317118.6.peg.518"/>
<dbReference type="InterPro" id="IPR016047">
    <property type="entry name" value="M23ase_b-sheet_dom"/>
</dbReference>
<dbReference type="AlphaFoldDB" id="W4HRT4"/>
<dbReference type="InterPro" id="IPR018392">
    <property type="entry name" value="LysM"/>
</dbReference>
<evidence type="ECO:0000256" key="1">
    <source>
        <dbReference type="SAM" id="MobiDB-lite"/>
    </source>
</evidence>
<dbReference type="Gene3D" id="2.70.70.10">
    <property type="entry name" value="Glucose Permease (Domain IIA)"/>
    <property type="match status" value="1"/>
</dbReference>
<dbReference type="eggNOG" id="COG1388">
    <property type="taxonomic scope" value="Bacteria"/>
</dbReference>
<dbReference type="InterPro" id="IPR011055">
    <property type="entry name" value="Dup_hybrid_motif"/>
</dbReference>
<dbReference type="CDD" id="cd00118">
    <property type="entry name" value="LysM"/>
    <property type="match status" value="1"/>
</dbReference>
<dbReference type="InterPro" id="IPR036779">
    <property type="entry name" value="LysM_dom_sf"/>
</dbReference>
<dbReference type="SUPFAM" id="SSF51261">
    <property type="entry name" value="Duplicated hybrid motif"/>
    <property type="match status" value="1"/>
</dbReference>
<dbReference type="InterPro" id="IPR050570">
    <property type="entry name" value="Cell_wall_metabolism_enzyme"/>
</dbReference>
<dbReference type="CDD" id="cd12797">
    <property type="entry name" value="M23_peptidase"/>
    <property type="match status" value="1"/>
</dbReference>
<dbReference type="Gene3D" id="3.10.350.10">
    <property type="entry name" value="LysM domain"/>
    <property type="match status" value="2"/>
</dbReference>
<feature type="region of interest" description="Disordered" evidence="1">
    <location>
        <begin position="157"/>
        <end position="177"/>
    </location>
</feature>
<dbReference type="EMBL" id="AQQW01000001">
    <property type="protein sequence ID" value="ETW14740.1"/>
    <property type="molecule type" value="Genomic_DNA"/>
</dbReference>
<accession>W4HRT4</accession>
<dbReference type="Pfam" id="PF01476">
    <property type="entry name" value="LysM"/>
    <property type="match status" value="2"/>
</dbReference>
<keyword evidence="4" id="KW-1185">Reference proteome</keyword>
<evidence type="ECO:0000313" key="3">
    <source>
        <dbReference type="EMBL" id="ETW14740.1"/>
    </source>
</evidence>
<feature type="compositionally biased region" description="Low complexity" evidence="1">
    <location>
        <begin position="267"/>
        <end position="278"/>
    </location>
</feature>
<dbReference type="Proteomes" id="UP000019063">
    <property type="component" value="Unassembled WGS sequence"/>
</dbReference>
<feature type="region of interest" description="Disordered" evidence="1">
    <location>
        <begin position="228"/>
        <end position="305"/>
    </location>
</feature>
<dbReference type="GO" id="GO:0004222">
    <property type="term" value="F:metalloendopeptidase activity"/>
    <property type="evidence" value="ECO:0007669"/>
    <property type="project" value="TreeGrafter"/>
</dbReference>
<dbReference type="eggNOG" id="COG4942">
    <property type="taxonomic scope" value="Bacteria"/>
</dbReference>